<accession>A0A060ZPA0</accession>
<evidence type="ECO:0000313" key="2">
    <source>
        <dbReference type="EMBL" id="CDR05196.1"/>
    </source>
</evidence>
<feature type="region of interest" description="Disordered" evidence="1">
    <location>
        <begin position="1"/>
        <end position="34"/>
    </location>
</feature>
<dbReference type="InterPro" id="IPR011009">
    <property type="entry name" value="Kinase-like_dom_sf"/>
</dbReference>
<dbReference type="AlphaFoldDB" id="A0A060ZPA0"/>
<gene>
    <name evidence="2" type="ORF">SIRAN2165</name>
</gene>
<evidence type="ECO:0000256" key="1">
    <source>
        <dbReference type="SAM" id="MobiDB-lite"/>
    </source>
</evidence>
<proteinExistence type="predicted"/>
<reference evidence="2" key="1">
    <citation type="submission" date="2014-05" db="EMBL/GenBank/DDBJ databases">
        <authorList>
            <person name="Horn Fabian"/>
        </authorList>
    </citation>
    <scope>NUCLEOTIDE SEQUENCE</scope>
</reference>
<sequence>MEPARGCIARHQEARSPGTPPGKSYDPGAADDMGGAVSQTAAQLATALRRARRDATAEVTVLADRPDGTVVRCGHIVAKAHPPGTDPAELAVRLGVAAHPRCAGILLPPVDGMAALPDGRQVTLWPYGEPVAPDAPDAAPWAEAGKLLARLHSVPIAELPGPLPAMRGPAKAARAIARLRAAALPDSVATRAVLRAWAGLPGWARGVDRMDRGVDRMDRLDRVGRPDHRDRADRVEGQDRADRLEGREHGDRVDPREGDGVGFGGEDNRLCHGDLHLGQLIRHRATDWRLIDIDDLGLGDPAWDLARPAAWYAAGLLAAEDWERFLGAYRAAGGSAAGEGDPWPRLDVPARALTVQTAALALAKAAAAGRALDEAEEAMVEASVRIAHFMEAAG</sequence>
<feature type="region of interest" description="Disordered" evidence="1">
    <location>
        <begin position="223"/>
        <end position="265"/>
    </location>
</feature>
<keyword evidence="2" id="KW-0808">Transferase</keyword>
<name>A0A060ZPA0_9ACTN</name>
<organism evidence="2">
    <name type="scientific">Streptomyces iranensis</name>
    <dbReference type="NCBI Taxonomy" id="576784"/>
    <lineage>
        <taxon>Bacteria</taxon>
        <taxon>Bacillati</taxon>
        <taxon>Actinomycetota</taxon>
        <taxon>Actinomycetes</taxon>
        <taxon>Kitasatosporales</taxon>
        <taxon>Streptomycetaceae</taxon>
        <taxon>Streptomyces</taxon>
        <taxon>Streptomyces violaceusniger group</taxon>
    </lineage>
</organism>
<dbReference type="Gene3D" id="3.90.1200.10">
    <property type="match status" value="1"/>
</dbReference>
<dbReference type="EMBL" id="LK022848">
    <property type="protein sequence ID" value="CDR05196.1"/>
    <property type="molecule type" value="Genomic_DNA"/>
</dbReference>
<protein>
    <submittedName>
        <fullName evidence="2">Aminoglycoside phosphotransferase</fullName>
    </submittedName>
</protein>
<dbReference type="SUPFAM" id="SSF56112">
    <property type="entry name" value="Protein kinase-like (PK-like)"/>
    <property type="match status" value="1"/>
</dbReference>
<feature type="compositionally biased region" description="Basic and acidic residues" evidence="1">
    <location>
        <begin position="223"/>
        <end position="259"/>
    </location>
</feature>
<dbReference type="HOGENOM" id="CLU_055446_0_0_11"/>
<dbReference type="GO" id="GO:0016740">
    <property type="term" value="F:transferase activity"/>
    <property type="evidence" value="ECO:0007669"/>
    <property type="project" value="UniProtKB-KW"/>
</dbReference>